<protein>
    <recommendedName>
        <fullName evidence="3">Peptidase U49</fullName>
    </recommendedName>
</protein>
<dbReference type="Proteomes" id="UP000664044">
    <property type="component" value="Unassembled WGS sequence"/>
</dbReference>
<name>A0ABS3GAD1_9FLAO</name>
<organism evidence="1 2">
    <name type="scientific">Flagellimonas aurea</name>
    <dbReference type="NCBI Taxonomy" id="2915619"/>
    <lineage>
        <taxon>Bacteria</taxon>
        <taxon>Pseudomonadati</taxon>
        <taxon>Bacteroidota</taxon>
        <taxon>Flavobacteriia</taxon>
        <taxon>Flavobacteriales</taxon>
        <taxon>Flavobacteriaceae</taxon>
        <taxon>Flagellimonas</taxon>
    </lineage>
</organism>
<comment type="caution">
    <text evidence="1">The sequence shown here is derived from an EMBL/GenBank/DDBJ whole genome shotgun (WGS) entry which is preliminary data.</text>
</comment>
<evidence type="ECO:0000313" key="2">
    <source>
        <dbReference type="Proteomes" id="UP000664044"/>
    </source>
</evidence>
<dbReference type="InterPro" id="IPR019504">
    <property type="entry name" value="Peptidase_U49_Lit_pept"/>
</dbReference>
<gene>
    <name evidence="1" type="ORF">J0656_19680</name>
</gene>
<dbReference type="EMBL" id="JAFLNL010000019">
    <property type="protein sequence ID" value="MBO0356248.1"/>
    <property type="molecule type" value="Genomic_DNA"/>
</dbReference>
<dbReference type="Pfam" id="PF10463">
    <property type="entry name" value="Peptidase_U49"/>
    <property type="match status" value="1"/>
</dbReference>
<proteinExistence type="predicted"/>
<accession>A0ABS3GAD1</accession>
<dbReference type="RefSeq" id="WP_207036990.1">
    <property type="nucleotide sequence ID" value="NZ_JAFLNL010000019.1"/>
</dbReference>
<evidence type="ECO:0008006" key="3">
    <source>
        <dbReference type="Google" id="ProtNLM"/>
    </source>
</evidence>
<reference evidence="1 2" key="1">
    <citation type="submission" date="2021-03" db="EMBL/GenBank/DDBJ databases">
        <title>Muricauda lutimaris sp. nov. and Muricauda ruestringensis sp. nov, two marine members of the Flavobacteriaceae isolated from deep sea sediments of Western Pacific.</title>
        <authorList>
            <person name="Zhao S."/>
            <person name="Liu R."/>
        </authorList>
    </citation>
    <scope>NUCLEOTIDE SEQUENCE [LARGE SCALE GENOMIC DNA]</scope>
    <source>
        <strain evidence="1 2">BC31-1-A7</strain>
    </source>
</reference>
<keyword evidence="2" id="KW-1185">Reference proteome</keyword>
<sequence length="320" mass="37476">MNWIFQNTGLINHYNPKIHSGNQPIRVLHHMNLWMFQNTHPNFPNELAIAFDKNGLSKTIDIVFGENKVQGPFIRVQNKRIVLQESFLSYLWCVIHSIYVIYILKIEQPKINQRTGKEVYPKNEEDLEKAEELFNYAKSLIVAYSEWNKNSQPNPELYLAQKRDLIEQPNCFYTEAVKFILCHEYTHGIKHLEILNSGSEIELSGYINFEREADSDAIDLMLKGVFPNKINELPIQIGIVVGLLSMFYFKATTDAKKHPKTEDRLVDAIEQMELPDNHDVWGIALVGLRLWDEQFGLDFKWTIEKTDKEQFYDLIKQIKE</sequence>
<evidence type="ECO:0000313" key="1">
    <source>
        <dbReference type="EMBL" id="MBO0356248.1"/>
    </source>
</evidence>